<sequence length="162" mass="18678">MASEIERKFLVRDASWQDAIERSEAIQQGYLAQTDRATIRVRVMGERGLITVKGVTNGITRDEYEYPIPVEEARAMLETLSVSSVIEKIRYQVRVGTHRWEIDVFAGENSGLILAEIELEREDAPFERPSWLGEEVSYDPRYFNANLARRPFRLWPVASRSS</sequence>
<dbReference type="SMART" id="SM01118">
    <property type="entry name" value="CYTH"/>
    <property type="match status" value="1"/>
</dbReference>
<feature type="domain" description="CYTH" evidence="2">
    <location>
        <begin position="2"/>
        <end position="149"/>
    </location>
</feature>
<dbReference type="PROSITE" id="PS51707">
    <property type="entry name" value="CYTH"/>
    <property type="match status" value="1"/>
</dbReference>
<dbReference type="InterPro" id="IPR033469">
    <property type="entry name" value="CYTH-like_dom_sf"/>
</dbReference>
<dbReference type="PIRSF" id="PIRSF016487">
    <property type="entry name" value="CYTH_UCP016487"/>
    <property type="match status" value="1"/>
</dbReference>
<feature type="active site" description="Proton acceptor" evidence="1">
    <location>
        <position position="30"/>
    </location>
</feature>
<dbReference type="PANTHER" id="PTHR40114">
    <property type="entry name" value="SLR0698 PROTEIN"/>
    <property type="match status" value="1"/>
</dbReference>
<evidence type="ECO:0000256" key="1">
    <source>
        <dbReference type="PIRSR" id="PIRSR016487-1"/>
    </source>
</evidence>
<dbReference type="Gene3D" id="2.40.320.10">
    <property type="entry name" value="Hypothetical Protein Pfu-838710-001"/>
    <property type="match status" value="1"/>
</dbReference>
<dbReference type="AlphaFoldDB" id="A0A9X1B9L1"/>
<accession>A0A9X1B9L1</accession>
<organism evidence="3 4">
    <name type="scientific">Thiocapsa imhoffii</name>
    <dbReference type="NCBI Taxonomy" id="382777"/>
    <lineage>
        <taxon>Bacteria</taxon>
        <taxon>Pseudomonadati</taxon>
        <taxon>Pseudomonadota</taxon>
        <taxon>Gammaproteobacteria</taxon>
        <taxon>Chromatiales</taxon>
        <taxon>Chromatiaceae</taxon>
        <taxon>Thiocapsa</taxon>
    </lineage>
</organism>
<dbReference type="PANTHER" id="PTHR40114:SF1">
    <property type="entry name" value="SLR0698 PROTEIN"/>
    <property type="match status" value="1"/>
</dbReference>
<dbReference type="EMBL" id="NRSD01000018">
    <property type="protein sequence ID" value="MBK1645977.1"/>
    <property type="molecule type" value="Genomic_DNA"/>
</dbReference>
<dbReference type="InterPro" id="IPR012042">
    <property type="entry name" value="NeuTTM/CthTTM-like"/>
</dbReference>
<dbReference type="Proteomes" id="UP001138802">
    <property type="component" value="Unassembled WGS sequence"/>
</dbReference>
<protein>
    <submittedName>
        <fullName evidence="3">Adenylate cyclase</fullName>
    </submittedName>
</protein>
<dbReference type="InterPro" id="IPR023577">
    <property type="entry name" value="CYTH_domain"/>
</dbReference>
<keyword evidence="4" id="KW-1185">Reference proteome</keyword>
<evidence type="ECO:0000313" key="3">
    <source>
        <dbReference type="EMBL" id="MBK1645977.1"/>
    </source>
</evidence>
<comment type="caution">
    <text evidence="3">The sequence shown here is derived from an EMBL/GenBank/DDBJ whole genome shotgun (WGS) entry which is preliminary data.</text>
</comment>
<name>A0A9X1B9L1_9GAMM</name>
<reference evidence="3 4" key="1">
    <citation type="journal article" date="2020" name="Microorganisms">
        <title>Osmotic Adaptation and Compatible Solute Biosynthesis of Phototrophic Bacteria as Revealed from Genome Analyses.</title>
        <authorList>
            <person name="Imhoff J.F."/>
            <person name="Rahn T."/>
            <person name="Kunzel S."/>
            <person name="Keller A."/>
            <person name="Neulinger S.C."/>
        </authorList>
    </citation>
    <scope>NUCLEOTIDE SEQUENCE [LARGE SCALE GENOMIC DNA]</scope>
    <source>
        <strain evidence="3 4">DSM 21303</strain>
    </source>
</reference>
<dbReference type="SUPFAM" id="SSF55154">
    <property type="entry name" value="CYTH-like phosphatases"/>
    <property type="match status" value="1"/>
</dbReference>
<gene>
    <name evidence="3" type="ORF">CKO25_15235</name>
</gene>
<dbReference type="RefSeq" id="WP_200388793.1">
    <property type="nucleotide sequence ID" value="NZ_NRSD01000018.1"/>
</dbReference>
<proteinExistence type="predicted"/>
<dbReference type="Pfam" id="PF01928">
    <property type="entry name" value="CYTH"/>
    <property type="match status" value="1"/>
</dbReference>
<evidence type="ECO:0000313" key="4">
    <source>
        <dbReference type="Proteomes" id="UP001138802"/>
    </source>
</evidence>
<dbReference type="CDD" id="cd07891">
    <property type="entry name" value="CYTH-like_CthTTM-like_1"/>
    <property type="match status" value="1"/>
</dbReference>
<evidence type="ECO:0000259" key="2">
    <source>
        <dbReference type="PROSITE" id="PS51707"/>
    </source>
</evidence>